<dbReference type="Pfam" id="PF21864">
    <property type="entry name" value="MORF_dom"/>
    <property type="match status" value="1"/>
</dbReference>
<keyword evidence="2" id="KW-0809">Transit peptide</keyword>
<evidence type="ECO:0000259" key="4">
    <source>
        <dbReference type="Pfam" id="PF21864"/>
    </source>
</evidence>
<dbReference type="AlphaFoldDB" id="A0A835H9W1"/>
<dbReference type="OrthoDB" id="185373at2759"/>
<dbReference type="InterPro" id="IPR037045">
    <property type="entry name" value="S8pro/Inhibitor_I9_sf"/>
</dbReference>
<dbReference type="GO" id="GO:0016554">
    <property type="term" value="P:cytidine to uridine editing"/>
    <property type="evidence" value="ECO:0007669"/>
    <property type="project" value="InterPro"/>
</dbReference>
<evidence type="ECO:0000313" key="6">
    <source>
        <dbReference type="Proteomes" id="UP000631114"/>
    </source>
</evidence>
<dbReference type="InterPro" id="IPR002885">
    <property type="entry name" value="PPR_rpt"/>
</dbReference>
<dbReference type="InterPro" id="IPR039206">
    <property type="entry name" value="MORF/ORRM1/DAG-like"/>
</dbReference>
<comment type="caution">
    <text evidence="5">The sequence shown here is derived from an EMBL/GenBank/DDBJ whole genome shotgun (WGS) entry which is preliminary data.</text>
</comment>
<keyword evidence="1" id="KW-0677">Repeat</keyword>
<feature type="repeat" description="PPR" evidence="3">
    <location>
        <begin position="58"/>
        <end position="92"/>
    </location>
</feature>
<organism evidence="5 6">
    <name type="scientific">Coptis chinensis</name>
    <dbReference type="NCBI Taxonomy" id="261450"/>
    <lineage>
        <taxon>Eukaryota</taxon>
        <taxon>Viridiplantae</taxon>
        <taxon>Streptophyta</taxon>
        <taxon>Embryophyta</taxon>
        <taxon>Tracheophyta</taxon>
        <taxon>Spermatophyta</taxon>
        <taxon>Magnoliopsida</taxon>
        <taxon>Ranunculales</taxon>
        <taxon>Ranunculaceae</taxon>
        <taxon>Coptidoideae</taxon>
        <taxon>Coptis</taxon>
    </lineage>
</organism>
<gene>
    <name evidence="5" type="ORF">IFM89_030491</name>
</gene>
<dbReference type="InterPro" id="IPR054059">
    <property type="entry name" value="MORF/ORRM1/DAG-like_MORF"/>
</dbReference>
<evidence type="ECO:0000256" key="1">
    <source>
        <dbReference type="ARBA" id="ARBA00022737"/>
    </source>
</evidence>
<dbReference type="PROSITE" id="PS51375">
    <property type="entry name" value="PPR"/>
    <property type="match status" value="1"/>
</dbReference>
<dbReference type="Pfam" id="PF01535">
    <property type="entry name" value="PPR"/>
    <property type="match status" value="3"/>
</dbReference>
<dbReference type="EMBL" id="JADFTS010000008">
    <property type="protein sequence ID" value="KAF9594362.1"/>
    <property type="molecule type" value="Genomic_DNA"/>
</dbReference>
<dbReference type="PANTHER" id="PTHR31346">
    <property type="entry name" value="MULTIPLE ORGANELLAR RNA EDITING FACTOR 2, CHLOROPLASTIC-RELATED-RELATED"/>
    <property type="match status" value="1"/>
</dbReference>
<evidence type="ECO:0000313" key="5">
    <source>
        <dbReference type="EMBL" id="KAF9594362.1"/>
    </source>
</evidence>
<dbReference type="Gene3D" id="1.25.40.10">
    <property type="entry name" value="Tetratricopeptide repeat domain"/>
    <property type="match status" value="1"/>
</dbReference>
<dbReference type="PANTHER" id="PTHR31346:SF11">
    <property type="entry name" value="ORGANELLE RRM DOMAIN-CONTAINING PROTEIN 1, CHLOROPLASTIC"/>
    <property type="match status" value="1"/>
</dbReference>
<reference evidence="5 6" key="1">
    <citation type="submission" date="2020-10" db="EMBL/GenBank/DDBJ databases">
        <title>The Coptis chinensis genome and diversification of protoberbering-type alkaloids.</title>
        <authorList>
            <person name="Wang B."/>
            <person name="Shu S."/>
            <person name="Song C."/>
            <person name="Liu Y."/>
        </authorList>
    </citation>
    <scope>NUCLEOTIDE SEQUENCE [LARGE SCALE GENOMIC DNA]</scope>
    <source>
        <strain evidence="5">HL-2020</strain>
        <tissue evidence="5">Leaf</tissue>
    </source>
</reference>
<proteinExistence type="predicted"/>
<accession>A0A835H9W1</accession>
<dbReference type="InterPro" id="IPR011990">
    <property type="entry name" value="TPR-like_helical_dom_sf"/>
</dbReference>
<feature type="domain" description="MORF/ORRM1/DAG-like MORF" evidence="4">
    <location>
        <begin position="159"/>
        <end position="239"/>
    </location>
</feature>
<evidence type="ECO:0000256" key="3">
    <source>
        <dbReference type="PROSITE-ProRule" id="PRU00708"/>
    </source>
</evidence>
<dbReference type="GO" id="GO:0080156">
    <property type="term" value="P:mitochondrial mRNA modification"/>
    <property type="evidence" value="ECO:0007669"/>
    <property type="project" value="TreeGrafter"/>
</dbReference>
<dbReference type="GO" id="GO:0005739">
    <property type="term" value="C:mitochondrion"/>
    <property type="evidence" value="ECO:0007669"/>
    <property type="project" value="TreeGrafter"/>
</dbReference>
<evidence type="ECO:0000256" key="2">
    <source>
        <dbReference type="ARBA" id="ARBA00022946"/>
    </source>
</evidence>
<keyword evidence="6" id="KW-1185">Reference proteome</keyword>
<sequence length="240" mass="27092">MDMRSLVFAMQVHGLVVKLLNGDLKDTVFVQNSLIDVHSKLGNLADVEKIFNGLMFKDLSSWNIIMDAYARRRFIDKALKVFKSMSEKDTLSYNIMKSGLAESGYGIEALELFLQLLHSQSPRIKPNMSTYTTVLTVCATFTMLEFGVQIHGLLRKNSKYWIVRMDKPSVEVVTKAQMVDHYAQVLTKVLGNAKDAQMCIYHISWQNNFGFCCELDEECAQELAGVPGVLSVQQDENFGS</sequence>
<dbReference type="NCBIfam" id="TIGR00756">
    <property type="entry name" value="PPR"/>
    <property type="match status" value="1"/>
</dbReference>
<name>A0A835H9W1_9MAGN</name>
<protein>
    <recommendedName>
        <fullName evidence="4">MORF/ORRM1/DAG-like MORF domain-containing protein</fullName>
    </recommendedName>
</protein>
<dbReference type="Proteomes" id="UP000631114">
    <property type="component" value="Unassembled WGS sequence"/>
</dbReference>
<dbReference type="Gene3D" id="3.30.70.80">
    <property type="entry name" value="Peptidase S8 propeptide/proteinase inhibitor I9"/>
    <property type="match status" value="1"/>
</dbReference>